<feature type="non-terminal residue" evidence="3">
    <location>
        <position position="1"/>
    </location>
</feature>
<dbReference type="Gene3D" id="3.40.50.80">
    <property type="entry name" value="Nucleotide-binding domain of ferredoxin-NADP reductase (FNR) module"/>
    <property type="match status" value="1"/>
</dbReference>
<dbReference type="CDD" id="cd06219">
    <property type="entry name" value="DHOD_e_trans_like1"/>
    <property type="match status" value="1"/>
</dbReference>
<dbReference type="Pfam" id="PF17760">
    <property type="entry name" value="UvrA_inter"/>
    <property type="match status" value="1"/>
</dbReference>
<dbReference type="EMBL" id="BART01018295">
    <property type="protein sequence ID" value="GAG74667.1"/>
    <property type="molecule type" value="Genomic_DNA"/>
</dbReference>
<dbReference type="AlphaFoldDB" id="X1AZV2"/>
<comment type="caution">
    <text evidence="3">The sequence shown here is derived from an EMBL/GenBank/DDBJ whole genome shotgun (WGS) entry which is preliminary data.</text>
</comment>
<evidence type="ECO:0008006" key="4">
    <source>
        <dbReference type="Google" id="ProtNLM"/>
    </source>
</evidence>
<gene>
    <name evidence="3" type="ORF">S01H4_34558</name>
</gene>
<dbReference type="PANTHER" id="PTHR43513">
    <property type="entry name" value="DIHYDROOROTATE DEHYDROGENASE B (NAD(+)), ELECTRON TRANSFER SUBUNIT"/>
    <property type="match status" value="1"/>
</dbReference>
<feature type="non-terminal residue" evidence="3">
    <location>
        <position position="296"/>
    </location>
</feature>
<organism evidence="3">
    <name type="scientific">marine sediment metagenome</name>
    <dbReference type="NCBI Taxonomy" id="412755"/>
    <lineage>
        <taxon>unclassified sequences</taxon>
        <taxon>metagenomes</taxon>
        <taxon>ecological metagenomes</taxon>
    </lineage>
</organism>
<dbReference type="NCBIfam" id="NF004862">
    <property type="entry name" value="PRK06222.1"/>
    <property type="match status" value="1"/>
</dbReference>
<dbReference type="InterPro" id="IPR041102">
    <property type="entry name" value="UvrA_inter"/>
</dbReference>
<evidence type="ECO:0000259" key="2">
    <source>
        <dbReference type="Pfam" id="PF17760"/>
    </source>
</evidence>
<feature type="domain" description="UvrA interaction" evidence="2">
    <location>
        <begin position="31"/>
        <end position="115"/>
    </location>
</feature>
<dbReference type="InterPro" id="IPR050353">
    <property type="entry name" value="PyrK_electron_transfer"/>
</dbReference>
<dbReference type="Gene3D" id="3.30.190.20">
    <property type="match status" value="1"/>
</dbReference>
<reference evidence="3" key="1">
    <citation type="journal article" date="2014" name="Front. Microbiol.">
        <title>High frequency of phylogenetically diverse reductive dehalogenase-homologous genes in deep subseafloor sedimentary metagenomes.</title>
        <authorList>
            <person name="Kawai M."/>
            <person name="Futagami T."/>
            <person name="Toyoda A."/>
            <person name="Takaki Y."/>
            <person name="Nishi S."/>
            <person name="Hori S."/>
            <person name="Arai W."/>
            <person name="Tsubouchi T."/>
            <person name="Morono Y."/>
            <person name="Uchiyama I."/>
            <person name="Ito T."/>
            <person name="Fujiyama A."/>
            <person name="Inagaki F."/>
            <person name="Takami H."/>
        </authorList>
    </citation>
    <scope>NUCLEOTIDE SEQUENCE</scope>
    <source>
        <strain evidence="3">Expedition CK06-06</strain>
    </source>
</reference>
<accession>X1AZV2</accession>
<dbReference type="GO" id="GO:0050660">
    <property type="term" value="F:flavin adenine dinucleotide binding"/>
    <property type="evidence" value="ECO:0007669"/>
    <property type="project" value="InterPro"/>
</dbReference>
<name>X1AZV2_9ZZZZ</name>
<sequence>TLTEIYDYLRLLFAHIGEPHCYKCGRRIRPQTIEDMTNHVMRLEEGCPILILSPLVRGRKGEYRDLLEDIQREGYLRVRVDGEIHLLEEDVFLDKNKKHTVEVVVDRLKVKKGIETIEDLLGPLGIPSPIEKIGTVICVGGGVGVAPLYPEAKRYQEVGNKVISLIGARSKNLFFFMDKMGAVSDEIRYSTDDGSFAHHGFVTDLVKQTLESGVGVDEAVVIGPLPMMKRASEITKEYNLKTRVSLNSIMVDATGMCGCCRVRVGDKVKFTCVDGPGFDGHLVDFDELMLRQKDLR</sequence>
<dbReference type="InterPro" id="IPR039261">
    <property type="entry name" value="FNR_nucleotide-bd"/>
</dbReference>
<dbReference type="Pfam" id="PF10418">
    <property type="entry name" value="DHODB_Fe-S_bind"/>
    <property type="match status" value="1"/>
</dbReference>
<dbReference type="SUPFAM" id="SSF52343">
    <property type="entry name" value="Ferredoxin reductase-like, C-terminal NADP-linked domain"/>
    <property type="match status" value="1"/>
</dbReference>
<evidence type="ECO:0000313" key="3">
    <source>
        <dbReference type="EMBL" id="GAG74667.1"/>
    </source>
</evidence>
<protein>
    <recommendedName>
        <fullName evidence="4">Dihydroorotate dehydrogenase electron transfer subunit iron-sulphur cluster binding domain-containing protein</fullName>
    </recommendedName>
</protein>
<evidence type="ECO:0000259" key="1">
    <source>
        <dbReference type="Pfam" id="PF10418"/>
    </source>
</evidence>
<feature type="domain" description="Dihydroorotate dehydrogenase electron transfer subunit iron-sulphur cluster binding" evidence="1">
    <location>
        <begin position="247"/>
        <end position="283"/>
    </location>
</feature>
<dbReference type="GO" id="GO:0051537">
    <property type="term" value="F:2 iron, 2 sulfur cluster binding"/>
    <property type="evidence" value="ECO:0007669"/>
    <property type="project" value="InterPro"/>
</dbReference>
<proteinExistence type="predicted"/>
<dbReference type="PANTHER" id="PTHR43513:SF3">
    <property type="entry name" value="DIHYDROOROTATE DEHYDROGENASE B (NAD(+)), ELECTRON TRANSFER SUBUNIT-RELATED"/>
    <property type="match status" value="1"/>
</dbReference>
<dbReference type="InterPro" id="IPR019480">
    <property type="entry name" value="Dihydroorotate_DH_Fe-S-bd"/>
</dbReference>
<dbReference type="GO" id="GO:0006221">
    <property type="term" value="P:pyrimidine nucleotide biosynthetic process"/>
    <property type="evidence" value="ECO:0007669"/>
    <property type="project" value="InterPro"/>
</dbReference>